<dbReference type="InterPro" id="IPR005835">
    <property type="entry name" value="NTP_transferase_dom"/>
</dbReference>
<evidence type="ECO:0000313" key="3">
    <source>
        <dbReference type="Proteomes" id="UP001017257"/>
    </source>
</evidence>
<organism evidence="2 3">
    <name type="scientific">Microvirga terrae</name>
    <dbReference type="NCBI Taxonomy" id="2740529"/>
    <lineage>
        <taxon>Bacteria</taxon>
        <taxon>Pseudomonadati</taxon>
        <taxon>Pseudomonadota</taxon>
        <taxon>Alphaproteobacteria</taxon>
        <taxon>Hyphomicrobiales</taxon>
        <taxon>Methylobacteriaceae</taxon>
        <taxon>Microvirga</taxon>
    </lineage>
</organism>
<evidence type="ECO:0000313" key="2">
    <source>
        <dbReference type="EMBL" id="UVF17613.1"/>
    </source>
</evidence>
<dbReference type="SUPFAM" id="SSF53448">
    <property type="entry name" value="Nucleotide-diphospho-sugar transferases"/>
    <property type="match status" value="1"/>
</dbReference>
<dbReference type="PANTHER" id="PTHR22572">
    <property type="entry name" value="SUGAR-1-PHOSPHATE GUANYL TRANSFERASE"/>
    <property type="match status" value="1"/>
</dbReference>
<gene>
    <name evidence="2" type="ORF">HPT29_013770</name>
</gene>
<name>A0ABY5RK75_9HYPH</name>
<dbReference type="RefSeq" id="WP_173945285.1">
    <property type="nucleotide sequence ID" value="NZ_CP102845.1"/>
</dbReference>
<reference evidence="2" key="1">
    <citation type="submission" date="2022-08" db="EMBL/GenBank/DDBJ databases">
        <title>Microvirga terrae sp. nov., isolated from soil.</title>
        <authorList>
            <person name="Kim K.H."/>
            <person name="Seo Y.L."/>
            <person name="Kim J.M."/>
            <person name="Lee J.K."/>
            <person name="Han D.M."/>
            <person name="Jeon C.O."/>
        </authorList>
    </citation>
    <scope>NUCLEOTIDE SEQUENCE</scope>
    <source>
        <strain evidence="2">R24</strain>
    </source>
</reference>
<dbReference type="InterPro" id="IPR050486">
    <property type="entry name" value="Mannose-1P_guanyltransferase"/>
</dbReference>
<keyword evidence="3" id="KW-1185">Reference proteome</keyword>
<protein>
    <submittedName>
        <fullName evidence="2">Sugar phosphate nucleotidyltransferase</fullName>
    </submittedName>
</protein>
<dbReference type="Gene3D" id="3.90.550.10">
    <property type="entry name" value="Spore Coat Polysaccharide Biosynthesis Protein SpsA, Chain A"/>
    <property type="match status" value="1"/>
</dbReference>
<dbReference type="Pfam" id="PF00483">
    <property type="entry name" value="NTP_transferase"/>
    <property type="match status" value="1"/>
</dbReference>
<feature type="domain" description="Nucleotidyl transferase" evidence="1">
    <location>
        <begin position="2"/>
        <end position="223"/>
    </location>
</feature>
<accession>A0ABY5RK75</accession>
<dbReference type="EMBL" id="CP102845">
    <property type="protein sequence ID" value="UVF17613.1"/>
    <property type="molecule type" value="Genomic_DNA"/>
</dbReference>
<evidence type="ECO:0000259" key="1">
    <source>
        <dbReference type="Pfam" id="PF00483"/>
    </source>
</evidence>
<proteinExistence type="predicted"/>
<dbReference type="Proteomes" id="UP001017257">
    <property type="component" value="Chromosome"/>
</dbReference>
<sequence>MKAVIQSGGRGTRLRPYTSVLPKPLMPIGARPVLELLLHWLRRSGIEEIYITTGYLGHLIRSFCGNGEQWGINIIYTQEIEPLGTVGALSLLREKLDTTFLVLNGDILTDLNLSAFTGSHRRHGGPLTIATTARPTKLDFGVIDEVGDVVVQFREKPTLVNHVSMGIYCMEPDVLPFIPNGTPFGFDDLVLCMMQKNVPVHTFRHSGLWLDIGRVDDFHKAQEIDWDGQVPSHQAAAI</sequence>
<dbReference type="InterPro" id="IPR029044">
    <property type="entry name" value="Nucleotide-diphossugar_trans"/>
</dbReference>